<comment type="function">
    <text evidence="6">Catalyzes the reduction of dTDP-6-deoxy-L-lyxo-4-hexulose to yield dTDP-L-rhamnose.</text>
</comment>
<dbReference type="AlphaFoldDB" id="A0AA34WS46"/>
<dbReference type="GO" id="GO:0008831">
    <property type="term" value="F:dTDP-4-dehydrorhamnose reductase activity"/>
    <property type="evidence" value="ECO:0007669"/>
    <property type="project" value="UniProtKB-EC"/>
</dbReference>
<dbReference type="Proteomes" id="UP000017753">
    <property type="component" value="Chromosome"/>
</dbReference>
<dbReference type="PANTHER" id="PTHR10491:SF4">
    <property type="entry name" value="METHIONINE ADENOSYLTRANSFERASE 2 SUBUNIT BETA"/>
    <property type="match status" value="1"/>
</dbReference>
<comment type="pathway">
    <text evidence="1 6">Carbohydrate biosynthesis; dTDP-L-rhamnose biosynthesis.</text>
</comment>
<evidence type="ECO:0000256" key="6">
    <source>
        <dbReference type="RuleBase" id="RU364082"/>
    </source>
</evidence>
<dbReference type="SUPFAM" id="SSF51735">
    <property type="entry name" value="NAD(P)-binding Rossmann-fold domains"/>
    <property type="match status" value="1"/>
</dbReference>
<protein>
    <recommendedName>
        <fullName evidence="4 6">dTDP-4-dehydrorhamnose reductase</fullName>
        <ecNumber evidence="3 6">1.1.1.133</ecNumber>
    </recommendedName>
</protein>
<dbReference type="Gene3D" id="3.40.50.720">
    <property type="entry name" value="NAD(P)-binding Rossmann-like Domain"/>
    <property type="match status" value="1"/>
</dbReference>
<feature type="domain" description="RmlD-like substrate binding" evidence="7">
    <location>
        <begin position="1"/>
        <end position="225"/>
    </location>
</feature>
<comment type="cofactor">
    <cofactor evidence="6">
        <name>Mg(2+)</name>
        <dbReference type="ChEBI" id="CHEBI:18420"/>
    </cofactor>
    <text evidence="6">Binds 1 Mg(2+) ion per monomer.</text>
</comment>
<evidence type="ECO:0000313" key="9">
    <source>
        <dbReference type="Proteomes" id="UP000017753"/>
    </source>
</evidence>
<reference evidence="8 9" key="2">
    <citation type="submission" date="2014-11" db="EMBL/GenBank/DDBJ databases">
        <title>Draft genome sequence of the solvent-tolerant Pseudomonas putida S12 including megaplasmid pTTS12.</title>
        <authorList>
            <person name="Wierckx N."/>
            <person name="Nijkamp J."/>
            <person name="Ballerstedt H."/>
            <person name="Siezen R.J."/>
            <person name="Wels M."/>
            <person name="de Ridder D."/>
            <person name="de Winde J.H."/>
            <person name="Ruijssenaars H.J."/>
        </authorList>
    </citation>
    <scope>NUCLEOTIDE SEQUENCE [LARGE SCALE GENOMIC DNA]</scope>
    <source>
        <strain evidence="8 9">S12</strain>
    </source>
</reference>
<evidence type="ECO:0000313" key="8">
    <source>
        <dbReference type="EMBL" id="AJA14863.1"/>
    </source>
</evidence>
<evidence type="ECO:0000256" key="5">
    <source>
        <dbReference type="ARBA" id="ARBA00048200"/>
    </source>
</evidence>
<comment type="catalytic activity">
    <reaction evidence="5 6">
        <text>dTDP-beta-L-rhamnose + NADP(+) = dTDP-4-dehydro-beta-L-rhamnose + NADPH + H(+)</text>
        <dbReference type="Rhea" id="RHEA:21796"/>
        <dbReference type="ChEBI" id="CHEBI:15378"/>
        <dbReference type="ChEBI" id="CHEBI:57510"/>
        <dbReference type="ChEBI" id="CHEBI:57783"/>
        <dbReference type="ChEBI" id="CHEBI:58349"/>
        <dbReference type="ChEBI" id="CHEBI:62830"/>
        <dbReference type="EC" id="1.1.1.133"/>
    </reaction>
</comment>
<dbReference type="RefSeq" id="WP_019439152.1">
    <property type="nucleotide sequence ID" value="NZ_ALNR01000251.1"/>
</dbReference>
<dbReference type="EC" id="1.1.1.133" evidence="3 6"/>
<accession>A0AA34WS46</accession>
<dbReference type="GO" id="GO:0005829">
    <property type="term" value="C:cytosol"/>
    <property type="evidence" value="ECO:0007669"/>
    <property type="project" value="TreeGrafter"/>
</dbReference>
<dbReference type="EMBL" id="CP009974">
    <property type="protein sequence ID" value="AJA14863.1"/>
    <property type="molecule type" value="Genomic_DNA"/>
</dbReference>
<gene>
    <name evidence="8" type="ORF">RPPX_16345</name>
</gene>
<dbReference type="InterPro" id="IPR029903">
    <property type="entry name" value="RmlD-like-bd"/>
</dbReference>
<keyword evidence="6" id="KW-0521">NADP</keyword>
<proteinExistence type="inferred from homology"/>
<evidence type="ECO:0000256" key="3">
    <source>
        <dbReference type="ARBA" id="ARBA00012929"/>
    </source>
</evidence>
<evidence type="ECO:0000256" key="4">
    <source>
        <dbReference type="ARBA" id="ARBA00017099"/>
    </source>
</evidence>
<dbReference type="GO" id="GO:0019305">
    <property type="term" value="P:dTDP-rhamnose biosynthetic process"/>
    <property type="evidence" value="ECO:0007669"/>
    <property type="project" value="TreeGrafter"/>
</dbReference>
<comment type="similarity">
    <text evidence="2 6">Belongs to the dTDP-4-dehydrorhamnose reductase family.</text>
</comment>
<sequence>MKIMVLGASGMLGSAVFRHLASDPRYDVCGTVRSAGVLRFFSPAEQVRIQVGIDVLNQDEVLALFNQHRPDVIINCTGLIKQLATANDPLAVLPINSLLPHRLQKIASLIGARLVHISTDCVYAGTRGMYIESDPSDAEDLYGKSKYIGEVTDATNAITLRTSIIGHELSSSKSLIDWFLSQTGPVKGYQRAIFSGLPTVELGRIIGNLVLPNAELSGLYHVSAEAIDKYSLLSKVARIYGKAITITADDEVVIDRSLDSTRFREAVGYVPPCWDDLISSMRDFK</sequence>
<evidence type="ECO:0000259" key="7">
    <source>
        <dbReference type="Pfam" id="PF04321"/>
    </source>
</evidence>
<keyword evidence="6" id="KW-0560">Oxidoreductase</keyword>
<reference evidence="8 9" key="1">
    <citation type="submission" date="2014-11" db="EMBL/GenBank/DDBJ databases">
        <title>Complete genome sequence of Pseudomonas putida S12 including megaplasmid pTTS12.</title>
        <authorList>
            <person name="Kuepper J."/>
            <person name="Ruijssenaars H.J."/>
            <person name="Blank L.M."/>
            <person name="de Winde J.H."/>
            <person name="Wierckx N."/>
        </authorList>
    </citation>
    <scope>NUCLEOTIDE SEQUENCE [LARGE SCALE GENOMIC DNA]</scope>
    <source>
        <strain evidence="8 9">S12</strain>
    </source>
</reference>
<evidence type="ECO:0000256" key="2">
    <source>
        <dbReference type="ARBA" id="ARBA00010944"/>
    </source>
</evidence>
<dbReference type="PANTHER" id="PTHR10491">
    <property type="entry name" value="DTDP-4-DEHYDRORHAMNOSE REDUCTASE"/>
    <property type="match status" value="1"/>
</dbReference>
<dbReference type="CDD" id="cd05254">
    <property type="entry name" value="dTDP_HR_like_SDR_e"/>
    <property type="match status" value="1"/>
</dbReference>
<evidence type="ECO:0000256" key="1">
    <source>
        <dbReference type="ARBA" id="ARBA00004781"/>
    </source>
</evidence>
<dbReference type="InterPro" id="IPR005913">
    <property type="entry name" value="dTDP_dehydrorham_reduct"/>
</dbReference>
<dbReference type="InterPro" id="IPR036291">
    <property type="entry name" value="NAD(P)-bd_dom_sf"/>
</dbReference>
<name>A0AA34WS46_PSEPU</name>
<organism evidence="8 9">
    <name type="scientific">Pseudomonas putida S12</name>
    <dbReference type="NCBI Taxonomy" id="1215087"/>
    <lineage>
        <taxon>Bacteria</taxon>
        <taxon>Pseudomonadati</taxon>
        <taxon>Pseudomonadota</taxon>
        <taxon>Gammaproteobacteria</taxon>
        <taxon>Pseudomonadales</taxon>
        <taxon>Pseudomonadaceae</taxon>
        <taxon>Pseudomonas</taxon>
    </lineage>
</organism>
<dbReference type="Pfam" id="PF04321">
    <property type="entry name" value="RmlD_sub_bind"/>
    <property type="match status" value="1"/>
</dbReference>